<evidence type="ECO:0000313" key="11">
    <source>
        <dbReference type="EMBL" id="CAK8677309.1"/>
    </source>
</evidence>
<keyword evidence="3" id="KW-0813">Transport</keyword>
<evidence type="ECO:0000256" key="1">
    <source>
        <dbReference type="ARBA" id="ARBA00004211"/>
    </source>
</evidence>
<dbReference type="PANTHER" id="PTHR15959">
    <property type="entry name" value="SYNTAXIN-18"/>
    <property type="match status" value="1"/>
</dbReference>
<dbReference type="InterPro" id="IPR019529">
    <property type="entry name" value="Syntaxin-18_N"/>
</dbReference>
<evidence type="ECO:0000256" key="7">
    <source>
        <dbReference type="ARBA" id="ARBA00023054"/>
    </source>
</evidence>
<evidence type="ECO:0000256" key="9">
    <source>
        <dbReference type="SAM" id="Phobius"/>
    </source>
</evidence>
<comment type="subcellular location">
    <subcellularLocation>
        <location evidence="1">Membrane</location>
        <topology evidence="1">Single-pass type IV membrane protein</topology>
    </subcellularLocation>
</comment>
<keyword evidence="4 9" id="KW-0812">Transmembrane</keyword>
<dbReference type="Pfam" id="PF10496">
    <property type="entry name" value="Syntaxin-18_N"/>
    <property type="match status" value="1"/>
</dbReference>
<gene>
    <name evidence="11" type="ORF">CVLEPA_LOCUS6700</name>
</gene>
<evidence type="ECO:0000313" key="12">
    <source>
        <dbReference type="Proteomes" id="UP001642483"/>
    </source>
</evidence>
<proteinExistence type="inferred from homology"/>
<evidence type="ECO:0000256" key="8">
    <source>
        <dbReference type="ARBA" id="ARBA00023136"/>
    </source>
</evidence>
<evidence type="ECO:0000256" key="2">
    <source>
        <dbReference type="ARBA" id="ARBA00009063"/>
    </source>
</evidence>
<keyword evidence="12" id="KW-1185">Reference proteome</keyword>
<dbReference type="Gene3D" id="1.20.5.110">
    <property type="match status" value="1"/>
</dbReference>
<keyword evidence="8 9" id="KW-0472">Membrane</keyword>
<keyword evidence="7" id="KW-0175">Coiled coil</keyword>
<dbReference type="EMBL" id="CAWYQH010000046">
    <property type="protein sequence ID" value="CAK8677309.1"/>
    <property type="molecule type" value="Genomic_DNA"/>
</dbReference>
<keyword evidence="6 9" id="KW-1133">Transmembrane helix</keyword>
<keyword evidence="5" id="KW-0653">Protein transport</keyword>
<comment type="caution">
    <text evidence="11">The sequence shown here is derived from an EMBL/GenBank/DDBJ whole genome shotgun (WGS) entry which is preliminary data.</text>
</comment>
<sequence>MIDQTPEFLKALKACRRSDGLLEKKSLLLRNKFTPQTQFGKLSADMVSNITKLRDFLLENSKNYLSHATNDNSCGIGDQERAELDLHAESFIKTCTESLSNLKQKEIPSKCNDQTKAHKLHAIEIIEDYLKSVSQIQKRQHALRSKHLMEKRRLASSLHGAALKAPASESPPEEEVSKMKSDLYASKSFLYEDSDDEVSSDDEAVFREENAQLFSDMNKMMEEVKVIEGKVVEIARLHEMFSDQVQLQEGEINLVAEKIVESSENVKDGNEEVREAIKNNAGFRVWILFFLIMCSFSLLFLEWYS</sequence>
<evidence type="ECO:0000256" key="4">
    <source>
        <dbReference type="ARBA" id="ARBA00022692"/>
    </source>
</evidence>
<dbReference type="Proteomes" id="UP001642483">
    <property type="component" value="Unassembled WGS sequence"/>
</dbReference>
<reference evidence="11 12" key="1">
    <citation type="submission" date="2024-02" db="EMBL/GenBank/DDBJ databases">
        <authorList>
            <person name="Daric V."/>
            <person name="Darras S."/>
        </authorList>
    </citation>
    <scope>NUCLEOTIDE SEQUENCE [LARGE SCALE GENOMIC DNA]</scope>
</reference>
<evidence type="ECO:0000256" key="5">
    <source>
        <dbReference type="ARBA" id="ARBA00022927"/>
    </source>
</evidence>
<evidence type="ECO:0000256" key="3">
    <source>
        <dbReference type="ARBA" id="ARBA00022448"/>
    </source>
</evidence>
<dbReference type="PANTHER" id="PTHR15959:SF0">
    <property type="entry name" value="SYNTAXIN-18"/>
    <property type="match status" value="1"/>
</dbReference>
<comment type="similarity">
    <text evidence="2">Belongs to the syntaxin family.</text>
</comment>
<evidence type="ECO:0000259" key="10">
    <source>
        <dbReference type="Pfam" id="PF10496"/>
    </source>
</evidence>
<organism evidence="11 12">
    <name type="scientific">Clavelina lepadiformis</name>
    <name type="common">Light-bulb sea squirt</name>
    <name type="synonym">Ascidia lepadiformis</name>
    <dbReference type="NCBI Taxonomy" id="159417"/>
    <lineage>
        <taxon>Eukaryota</taxon>
        <taxon>Metazoa</taxon>
        <taxon>Chordata</taxon>
        <taxon>Tunicata</taxon>
        <taxon>Ascidiacea</taxon>
        <taxon>Aplousobranchia</taxon>
        <taxon>Clavelinidae</taxon>
        <taxon>Clavelina</taxon>
    </lineage>
</organism>
<evidence type="ECO:0000256" key="6">
    <source>
        <dbReference type="ARBA" id="ARBA00022989"/>
    </source>
</evidence>
<feature type="domain" description="SNARE-complex protein Syntaxin-18 N-terminal" evidence="10">
    <location>
        <begin position="2"/>
        <end position="70"/>
    </location>
</feature>
<name>A0ABP0FC93_CLALP</name>
<accession>A0ABP0FC93</accession>
<feature type="transmembrane region" description="Helical" evidence="9">
    <location>
        <begin position="283"/>
        <end position="304"/>
    </location>
</feature>
<protein>
    <recommendedName>
        <fullName evidence="10">SNARE-complex protein Syntaxin-18 N-terminal domain-containing protein</fullName>
    </recommendedName>
</protein>